<name>A0ABV6H034_9PAST</name>
<protein>
    <submittedName>
        <fullName evidence="3">Asd/ArgC dimerization domain-containing protein</fullName>
    </submittedName>
</protein>
<gene>
    <name evidence="3" type="ORF">ACFFHK_04555</name>
</gene>
<dbReference type="RefSeq" id="WP_382369997.1">
    <property type="nucleotide sequence ID" value="NZ_JBHLWB010000004.1"/>
</dbReference>
<comment type="similarity">
    <text evidence="1">Belongs to the aspartate-semialdehyde dehydrogenase family.</text>
</comment>
<evidence type="ECO:0000259" key="2">
    <source>
        <dbReference type="Pfam" id="PF02774"/>
    </source>
</evidence>
<dbReference type="SUPFAM" id="SSF51735">
    <property type="entry name" value="NAD(P)-binding Rossmann-fold domains"/>
    <property type="match status" value="1"/>
</dbReference>
<dbReference type="PANTHER" id="PTHR46278:SF2">
    <property type="entry name" value="ASPARTATE-SEMIALDEHYDE DEHYDROGENASE"/>
    <property type="match status" value="1"/>
</dbReference>
<dbReference type="PANTHER" id="PTHR46278">
    <property type="entry name" value="DEHYDROGENASE, PUTATIVE-RELATED"/>
    <property type="match status" value="1"/>
</dbReference>
<feature type="domain" description="Semialdehyde dehydrogenase dimerisation" evidence="2">
    <location>
        <begin position="140"/>
        <end position="244"/>
    </location>
</feature>
<evidence type="ECO:0000256" key="1">
    <source>
        <dbReference type="ARBA" id="ARBA00010584"/>
    </source>
</evidence>
<dbReference type="InterPro" id="IPR012280">
    <property type="entry name" value="Semialdhyde_DH_dimer_dom"/>
</dbReference>
<dbReference type="Gene3D" id="3.40.50.720">
    <property type="entry name" value="NAD(P)-binding Rossmann-like Domain"/>
    <property type="match status" value="1"/>
</dbReference>
<sequence>MSSNINIIIAADFSLAEKLVAVLEQSQFVSAKVAIIEAEKFSEEQTIRFKGKYVEQLNFTDVDWRGYDYLLFAGNLEQVTHLAAAAEAGCIAIDMLGICAYLSDIPAIVPTVNNERVADIRQRNIASLPNPIISQLALALKPLLQQYQVTQLSVTSLLPMSYFGEDKIRELVGQTAQLLNGIPLNDEQQRLAFDVVPVCDQGDLNKQRILLAKVLPEFTGQFITHQLQVPVFYGFAQQITLSGYDLEQLDKNNLWQQSKLLQIHSEKLLTPVTNGEMESDTEQLPQLHLHSMFSEEGQLSLWAVSDERGFARARLAIELLQIIDEWQG</sequence>
<organism evidence="3 4">
    <name type="scientific">Gallibacterium trehalosifermentans</name>
    <dbReference type="NCBI Taxonomy" id="516935"/>
    <lineage>
        <taxon>Bacteria</taxon>
        <taxon>Pseudomonadati</taxon>
        <taxon>Pseudomonadota</taxon>
        <taxon>Gammaproteobacteria</taxon>
        <taxon>Pasteurellales</taxon>
        <taxon>Pasteurellaceae</taxon>
        <taxon>Gallibacterium</taxon>
    </lineage>
</organism>
<evidence type="ECO:0000313" key="3">
    <source>
        <dbReference type="EMBL" id="MFC0308976.1"/>
    </source>
</evidence>
<dbReference type="Proteomes" id="UP001589767">
    <property type="component" value="Unassembled WGS sequence"/>
</dbReference>
<dbReference type="SUPFAM" id="SSF55347">
    <property type="entry name" value="Glyceraldehyde-3-phosphate dehydrogenase-like, C-terminal domain"/>
    <property type="match status" value="1"/>
</dbReference>
<comment type="caution">
    <text evidence="3">The sequence shown here is derived from an EMBL/GenBank/DDBJ whole genome shotgun (WGS) entry which is preliminary data.</text>
</comment>
<proteinExistence type="inferred from homology"/>
<reference evidence="3 4" key="1">
    <citation type="submission" date="2024-09" db="EMBL/GenBank/DDBJ databases">
        <authorList>
            <person name="Sun Q."/>
            <person name="Mori K."/>
        </authorList>
    </citation>
    <scope>NUCLEOTIDE SEQUENCE [LARGE SCALE GENOMIC DNA]</scope>
    <source>
        <strain evidence="3 4">CCM 7539</strain>
    </source>
</reference>
<dbReference type="Gene3D" id="3.30.360.10">
    <property type="entry name" value="Dihydrodipicolinate Reductase, domain 2"/>
    <property type="match status" value="1"/>
</dbReference>
<evidence type="ECO:0000313" key="4">
    <source>
        <dbReference type="Proteomes" id="UP001589767"/>
    </source>
</evidence>
<accession>A0ABV6H034</accession>
<keyword evidence="4" id="KW-1185">Reference proteome</keyword>
<dbReference type="InterPro" id="IPR036291">
    <property type="entry name" value="NAD(P)-bd_dom_sf"/>
</dbReference>
<dbReference type="Pfam" id="PF02774">
    <property type="entry name" value="Semialdhyde_dhC"/>
    <property type="match status" value="1"/>
</dbReference>
<dbReference type="PIRSF" id="PIRSF000148">
    <property type="entry name" value="ASA_dh"/>
    <property type="match status" value="1"/>
</dbReference>
<dbReference type="EMBL" id="JBHLWB010000004">
    <property type="protein sequence ID" value="MFC0308976.1"/>
    <property type="molecule type" value="Genomic_DNA"/>
</dbReference>